<dbReference type="EMBL" id="MCGQ01000001">
    <property type="protein sequence ID" value="OXZ00598.1"/>
    <property type="molecule type" value="Genomic_DNA"/>
</dbReference>
<reference evidence="2 3" key="1">
    <citation type="submission" date="2016-07" db="EMBL/GenBank/DDBJ databases">
        <title>Draft genome of Streptomyces diastatochromogenes.</title>
        <authorList>
            <person name="Podduturi R."/>
            <person name="Lukassen M.B."/>
            <person name="Clausen N."/>
            <person name="Nielsen J.L."/>
            <person name="Jorgensen N.O."/>
        </authorList>
    </citation>
    <scope>NUCLEOTIDE SEQUENCE [LARGE SCALE GENOMIC DNA]</scope>
    <source>
        <strain evidence="2 3">DSM 40608</strain>
    </source>
</reference>
<dbReference type="Proteomes" id="UP000215483">
    <property type="component" value="Unassembled WGS sequence"/>
</dbReference>
<keyword evidence="1" id="KW-1133">Transmembrane helix</keyword>
<evidence type="ECO:0000313" key="2">
    <source>
        <dbReference type="EMBL" id="OXZ00598.1"/>
    </source>
</evidence>
<evidence type="ECO:0000256" key="1">
    <source>
        <dbReference type="SAM" id="Phobius"/>
    </source>
</evidence>
<sequence>MVGAFLAWYIARGRQVEDLVTVASAFTVLLALPAAVIAVLHRDKSRLAPSRLNEVADQLAQGVRRQWEAEAQVRRLNDPFPLSVEWVAADADLVESWPHLKELAEGWPGQSSEAASAWAVSPEDWPVRGVRSPRPSSAFPPAV</sequence>
<keyword evidence="3" id="KW-1185">Reference proteome</keyword>
<evidence type="ECO:0000313" key="3">
    <source>
        <dbReference type="Proteomes" id="UP000215483"/>
    </source>
</evidence>
<gene>
    <name evidence="2" type="ORF">BEK98_00625</name>
</gene>
<accession>A0A233SY85</accession>
<name>A0A233SY85_STRDA</name>
<organism evidence="2 3">
    <name type="scientific">Streptomyces diastatochromogenes</name>
    <dbReference type="NCBI Taxonomy" id="42236"/>
    <lineage>
        <taxon>Bacteria</taxon>
        <taxon>Bacillati</taxon>
        <taxon>Actinomycetota</taxon>
        <taxon>Actinomycetes</taxon>
        <taxon>Kitasatosporales</taxon>
        <taxon>Streptomycetaceae</taxon>
        <taxon>Streptomyces</taxon>
    </lineage>
</organism>
<proteinExistence type="predicted"/>
<dbReference type="AlphaFoldDB" id="A0A233SY85"/>
<protein>
    <submittedName>
        <fullName evidence="2">Uncharacterized protein</fullName>
    </submittedName>
</protein>
<feature type="transmembrane region" description="Helical" evidence="1">
    <location>
        <begin position="20"/>
        <end position="41"/>
    </location>
</feature>
<keyword evidence="1" id="KW-0812">Transmembrane</keyword>
<keyword evidence="1" id="KW-0472">Membrane</keyword>
<comment type="caution">
    <text evidence="2">The sequence shown here is derived from an EMBL/GenBank/DDBJ whole genome shotgun (WGS) entry which is preliminary data.</text>
</comment>